<evidence type="ECO:0000313" key="2">
    <source>
        <dbReference type="Proteomes" id="UP000001603"/>
    </source>
</evidence>
<reference evidence="1 2" key="1">
    <citation type="journal article" date="2009" name="Proc. Natl. Acad. Sci. U.S.A.">
        <title>The genomic basis of trophic strategy in marine bacteria.</title>
        <authorList>
            <person name="Lauro F.M."/>
            <person name="McDougald D."/>
            <person name="Thomas T."/>
            <person name="Williams T.J."/>
            <person name="Egan S."/>
            <person name="Rice S."/>
            <person name="DeMaere M.Z."/>
            <person name="Ting L."/>
            <person name="Ertan H."/>
            <person name="Johnson J."/>
            <person name="Ferriera S."/>
            <person name="Lapidus A."/>
            <person name="Anderson I."/>
            <person name="Kyrpides N."/>
            <person name="Munk A.C."/>
            <person name="Detter C."/>
            <person name="Han C.S."/>
            <person name="Brown M.V."/>
            <person name="Robb F.T."/>
            <person name="Kjelleberg S."/>
            <person name="Cavicchioli R."/>
        </authorList>
    </citation>
    <scope>NUCLEOTIDE SEQUENCE [LARGE SCALE GENOMIC DNA]</scope>
    <source>
        <strain evidence="1 2">S14</strain>
    </source>
</reference>
<accession>Q1ZX24</accession>
<dbReference type="AlphaFoldDB" id="Q1ZX24"/>
<dbReference type="Proteomes" id="UP000001603">
    <property type="component" value="Unassembled WGS sequence"/>
</dbReference>
<comment type="caution">
    <text evidence="1">The sequence shown here is derived from an EMBL/GenBank/DDBJ whole genome shotgun (WGS) entry which is preliminary data.</text>
</comment>
<name>Q1ZX24_PHOAS</name>
<dbReference type="EMBL" id="AAOJ01000001">
    <property type="protein sequence ID" value="EAS65536.1"/>
    <property type="molecule type" value="Genomic_DNA"/>
</dbReference>
<gene>
    <name evidence="1" type="ORF">VAS14_09504</name>
</gene>
<proteinExistence type="predicted"/>
<organism evidence="1 2">
    <name type="scientific">Photobacterium angustum (strain S14 / CCUG 15956)</name>
    <name type="common">Vibrio sp. (strain S14 / CCUG 15956)</name>
    <dbReference type="NCBI Taxonomy" id="314292"/>
    <lineage>
        <taxon>Bacteria</taxon>
        <taxon>Pseudomonadati</taxon>
        <taxon>Pseudomonadota</taxon>
        <taxon>Gammaproteobacteria</taxon>
        <taxon>Vibrionales</taxon>
        <taxon>Vibrionaceae</taxon>
        <taxon>Photobacterium</taxon>
    </lineage>
</organism>
<evidence type="ECO:0000313" key="1">
    <source>
        <dbReference type="EMBL" id="EAS65536.1"/>
    </source>
</evidence>
<sequence length="50" mass="5636">MMKLHFFNGLIECCKAVIKGGSYFSIYKEAVEELKVFSSFSPKISLVNSN</sequence>
<dbReference type="HOGENOM" id="CLU_3120980_0_0_6"/>
<protein>
    <submittedName>
        <fullName evidence="1">Uncharacterized protein</fullName>
    </submittedName>
</protein>